<sequence length="483" mass="56396">ANHQGFDQYLIDSTYIYQCADIAIALSELKIQLPLDRFKVSVDQTIIHNLSDQYQFDAFTQYLAGHLRKETQMLDNIDVITLVHYMIFSSTHNKFAIDFLKIDAINLCDLFKNEFEVDISFFKDLDLDDSLLNNLAAYMFIEHYQTCYKSIYPERFTTICKEEKKRLYLKIFNSQSKLYNFVDQISQQLIEFYDEIQSTDSRLVVNGFEKSTQIFFLLEQVLDAMSFYKLYTNENIRLELQGIASLTMHFVVQMCSIVQYTVNVPCLPEIHNLIIEKLANCLENLFDINKRSILPYQADAFKTPVQSPNGFVIQYDHGVIQCLLEAIDILISREMLSCKHEILILQNLLYRIITAQIRDIEYQSLFKSHFLNTNMVQMIIQMCGKALILFKNTNNQCLCDVMIDVLVAMYQSGLCVAGNTVSRLLSTFTLQMMGNQQIRQKCCYIIEKLKAKRPLNTYFTDINVYKSGFDRKIDMILCDQFYK</sequence>
<evidence type="ECO:0000313" key="1">
    <source>
        <dbReference type="EMBL" id="JAP89762.1"/>
    </source>
</evidence>
<dbReference type="AlphaFoldDB" id="A0A146JYI4"/>
<reference evidence="1" key="1">
    <citation type="submission" date="2015-07" db="EMBL/GenBank/DDBJ databases">
        <title>Adaptation to a free-living lifestyle via gene acquisitions in the diplomonad Trepomonas sp. PC1.</title>
        <authorList>
            <person name="Xu F."/>
            <person name="Jerlstrom-Hultqvist J."/>
            <person name="Kolisko M."/>
            <person name="Simpson A.G.B."/>
            <person name="Roger A.J."/>
            <person name="Svard S.G."/>
            <person name="Andersson J.O."/>
        </authorList>
    </citation>
    <scope>NUCLEOTIDE SEQUENCE</scope>
    <source>
        <strain evidence="1">PC1</strain>
    </source>
</reference>
<feature type="non-terminal residue" evidence="1">
    <location>
        <position position="1"/>
    </location>
</feature>
<gene>
    <name evidence="1" type="ORF">TPC1_30743</name>
</gene>
<proteinExistence type="predicted"/>
<dbReference type="EMBL" id="GDID01006844">
    <property type="protein sequence ID" value="JAP89762.1"/>
    <property type="molecule type" value="Transcribed_RNA"/>
</dbReference>
<accession>A0A146JYI4</accession>
<protein>
    <submittedName>
        <fullName evidence="1">Uncharacterized protein</fullName>
    </submittedName>
</protein>
<organism evidence="1">
    <name type="scientific">Trepomonas sp. PC1</name>
    <dbReference type="NCBI Taxonomy" id="1076344"/>
    <lineage>
        <taxon>Eukaryota</taxon>
        <taxon>Metamonada</taxon>
        <taxon>Diplomonadida</taxon>
        <taxon>Hexamitidae</taxon>
        <taxon>Hexamitinae</taxon>
        <taxon>Trepomonas</taxon>
    </lineage>
</organism>
<name>A0A146JYI4_9EUKA</name>